<evidence type="ECO:0000256" key="5">
    <source>
        <dbReference type="ARBA" id="ARBA00016612"/>
    </source>
</evidence>
<dbReference type="GO" id="GO:0030964">
    <property type="term" value="C:NADH dehydrogenase complex"/>
    <property type="evidence" value="ECO:0007669"/>
    <property type="project" value="TreeGrafter"/>
</dbReference>
<dbReference type="GO" id="GO:0005743">
    <property type="term" value="C:mitochondrial inner membrane"/>
    <property type="evidence" value="ECO:0007669"/>
    <property type="project" value="UniProtKB-SubCell"/>
</dbReference>
<evidence type="ECO:0000256" key="14">
    <source>
        <dbReference type="ARBA" id="ARBA00023128"/>
    </source>
</evidence>
<comment type="function">
    <text evidence="17">Core subunit of the mitochondrial membrane respiratory chain NADH dehydrogenase (Complex I) which catalyzes electron transfer from NADH through the respiratory chain, using ubiquinone as an electron acceptor.</text>
</comment>
<keyword evidence="17" id="KW-0999">Mitochondrion inner membrane</keyword>
<evidence type="ECO:0000256" key="9">
    <source>
        <dbReference type="ARBA" id="ARBA00022967"/>
    </source>
</evidence>
<gene>
    <name evidence="18" type="primary">ND4L</name>
</gene>
<dbReference type="InterPro" id="IPR001133">
    <property type="entry name" value="NADH_UbQ_OxRdtase_chain4L/K"/>
</dbReference>
<evidence type="ECO:0000313" key="18">
    <source>
        <dbReference type="EMBL" id="ACF35104.1"/>
    </source>
</evidence>
<evidence type="ECO:0000256" key="11">
    <source>
        <dbReference type="ARBA" id="ARBA00022989"/>
    </source>
</evidence>
<organism evidence="18">
    <name type="scientific">Chaetosoma scaritides</name>
    <dbReference type="NCBI Taxonomy" id="546502"/>
    <lineage>
        <taxon>Eukaryota</taxon>
        <taxon>Metazoa</taxon>
        <taxon>Ecdysozoa</taxon>
        <taxon>Arthropoda</taxon>
        <taxon>Hexapoda</taxon>
        <taxon>Insecta</taxon>
        <taxon>Pterygota</taxon>
        <taxon>Neoptera</taxon>
        <taxon>Endopterygota</taxon>
        <taxon>Coleoptera</taxon>
        <taxon>Polyphaga</taxon>
        <taxon>Cucujiformia</taxon>
        <taxon>Chaetosomatidae</taxon>
        <taxon>Chaetosoma</taxon>
    </lineage>
</organism>
<keyword evidence="12 17" id="KW-0520">NAD</keyword>
<comment type="subcellular location">
    <subcellularLocation>
        <location evidence="17">Mitochondrion inner membrane</location>
        <topology evidence="17">Multi-pass membrane protein</topology>
    </subcellularLocation>
    <subcellularLocation>
        <location evidence="2">Mitochondrion membrane</location>
        <topology evidence="2">Multi-pass membrane protein</topology>
    </subcellularLocation>
</comment>
<comment type="catalytic activity">
    <reaction evidence="16 17">
        <text>a ubiquinone + NADH + 5 H(+)(in) = a ubiquinol + NAD(+) + 4 H(+)(out)</text>
        <dbReference type="Rhea" id="RHEA:29091"/>
        <dbReference type="Rhea" id="RHEA-COMP:9565"/>
        <dbReference type="Rhea" id="RHEA-COMP:9566"/>
        <dbReference type="ChEBI" id="CHEBI:15378"/>
        <dbReference type="ChEBI" id="CHEBI:16389"/>
        <dbReference type="ChEBI" id="CHEBI:17976"/>
        <dbReference type="ChEBI" id="CHEBI:57540"/>
        <dbReference type="ChEBI" id="CHEBI:57945"/>
        <dbReference type="EC" id="7.1.1.2"/>
    </reaction>
</comment>
<evidence type="ECO:0000256" key="3">
    <source>
        <dbReference type="ARBA" id="ARBA00010519"/>
    </source>
</evidence>
<dbReference type="InterPro" id="IPR039428">
    <property type="entry name" value="NUOK/Mnh_C1-like"/>
</dbReference>
<evidence type="ECO:0000256" key="15">
    <source>
        <dbReference type="ARBA" id="ARBA00023136"/>
    </source>
</evidence>
<keyword evidence="6 17" id="KW-0813">Transport</keyword>
<comment type="similarity">
    <text evidence="3 17">Belongs to the complex I subunit 4L family.</text>
</comment>
<sequence length="93" mass="10934">MMMYLIIFLFIFGALSFCMKRKHLLLMLLSLEFLVLSMYFGFMACFMNTFFEGYFCLIFLSFSVCEGALGLSLLVYMIRTHGNDYFSGFNTLW</sequence>
<dbReference type="EC" id="7.1.1.2" evidence="4 17"/>
<dbReference type="EMBL" id="EU877951">
    <property type="protein sequence ID" value="ACF35104.1"/>
    <property type="molecule type" value="Genomic_DNA"/>
</dbReference>
<evidence type="ECO:0000256" key="13">
    <source>
        <dbReference type="ARBA" id="ARBA00023075"/>
    </source>
</evidence>
<feature type="transmembrane region" description="Helical" evidence="17">
    <location>
        <begin position="54"/>
        <end position="78"/>
    </location>
</feature>
<keyword evidence="13 17" id="KW-0830">Ubiquinone</keyword>
<dbReference type="GO" id="GO:0016651">
    <property type="term" value="F:oxidoreductase activity, acting on NAD(P)H"/>
    <property type="evidence" value="ECO:0007669"/>
    <property type="project" value="InterPro"/>
</dbReference>
<evidence type="ECO:0000256" key="8">
    <source>
        <dbReference type="ARBA" id="ARBA00022692"/>
    </source>
</evidence>
<evidence type="ECO:0000256" key="7">
    <source>
        <dbReference type="ARBA" id="ARBA00022660"/>
    </source>
</evidence>
<keyword evidence="15 17" id="KW-0472">Membrane</keyword>
<geneLocation type="mitochondrion" evidence="18"/>
<keyword evidence="10 17" id="KW-0249">Electron transport</keyword>
<keyword evidence="14 17" id="KW-0496">Mitochondrion</keyword>
<dbReference type="PANTHER" id="PTHR11434:SF0">
    <property type="entry name" value="NADH-UBIQUINONE OXIDOREDUCTASE CHAIN 4L"/>
    <property type="match status" value="1"/>
</dbReference>
<evidence type="ECO:0000256" key="16">
    <source>
        <dbReference type="ARBA" id="ARBA00049551"/>
    </source>
</evidence>
<dbReference type="Pfam" id="PF00420">
    <property type="entry name" value="Oxidored_q2"/>
    <property type="match status" value="1"/>
</dbReference>
<keyword evidence="11 17" id="KW-1133">Transmembrane helix</keyword>
<evidence type="ECO:0000256" key="12">
    <source>
        <dbReference type="ARBA" id="ARBA00023027"/>
    </source>
</evidence>
<dbReference type="CTD" id="4539"/>
<protein>
    <recommendedName>
        <fullName evidence="5 17">NADH-ubiquinone oxidoreductase chain 4L</fullName>
        <ecNumber evidence="4 17">7.1.1.2</ecNumber>
    </recommendedName>
</protein>
<reference evidence="18" key="1">
    <citation type="journal article" date="2008" name="Mol. Biol. Evol.">
        <title>A comparative analysis of mitochondrial genomes in Coleoptera (Arthropoda: Insecta) and genome descriptions of six new beetles.</title>
        <authorList>
            <person name="Sheffield N.C."/>
            <person name="Song H."/>
            <person name="Cameron S.L."/>
            <person name="Whiting M.F."/>
        </authorList>
    </citation>
    <scope>NUCLEOTIDE SEQUENCE</scope>
    <source>
        <strain evidence="18">CO683</strain>
    </source>
</reference>
<dbReference type="PANTHER" id="PTHR11434">
    <property type="entry name" value="NADH-UBIQUINONE OXIDOREDUCTASE SUBUNIT ND4L"/>
    <property type="match status" value="1"/>
</dbReference>
<evidence type="ECO:0000256" key="10">
    <source>
        <dbReference type="ARBA" id="ARBA00022982"/>
    </source>
</evidence>
<dbReference type="AlphaFoldDB" id="B6D8W6"/>
<evidence type="ECO:0000256" key="4">
    <source>
        <dbReference type="ARBA" id="ARBA00012944"/>
    </source>
</evidence>
<proteinExistence type="inferred from homology"/>
<comment type="function">
    <text evidence="1">Core subunit of the mitochondrial membrane respiratory chain NADH dehydrogenase (Complex I) that is believed to belong to the minimal assembly required for catalysis. Complex I functions in the transfer of electrons from NADH to the respiratory chain. The immediate electron acceptor for the enzyme is believed to be ubiquinone.</text>
</comment>
<dbReference type="RefSeq" id="YP_002265545.1">
    <property type="nucleotide sequence ID" value="NC_011324.1"/>
</dbReference>
<evidence type="ECO:0000256" key="2">
    <source>
        <dbReference type="ARBA" id="ARBA00004225"/>
    </source>
</evidence>
<dbReference type="Gene3D" id="1.10.287.3510">
    <property type="match status" value="1"/>
</dbReference>
<evidence type="ECO:0000256" key="17">
    <source>
        <dbReference type="RuleBase" id="RU004419"/>
    </source>
</evidence>
<feature type="transmembrane region" description="Helical" evidence="17">
    <location>
        <begin position="26"/>
        <end position="47"/>
    </location>
</feature>
<evidence type="ECO:0000256" key="1">
    <source>
        <dbReference type="ARBA" id="ARBA00003257"/>
    </source>
</evidence>
<keyword evidence="7 17" id="KW-0679">Respiratory chain</keyword>
<dbReference type="GeneID" id="6962855"/>
<evidence type="ECO:0000256" key="6">
    <source>
        <dbReference type="ARBA" id="ARBA00022448"/>
    </source>
</evidence>
<accession>B6D8W6</accession>
<keyword evidence="9 17" id="KW-1278">Translocase</keyword>
<dbReference type="GO" id="GO:0042773">
    <property type="term" value="P:ATP synthesis coupled electron transport"/>
    <property type="evidence" value="ECO:0007669"/>
    <property type="project" value="UniProtKB-UniRule"/>
</dbReference>
<name>B6D8W6_9CUCU</name>
<dbReference type="GO" id="GO:0008137">
    <property type="term" value="F:NADH dehydrogenase (ubiquinone) activity"/>
    <property type="evidence" value="ECO:0007669"/>
    <property type="project" value="UniProtKB-EC"/>
</dbReference>
<keyword evidence="8 17" id="KW-0812">Transmembrane</keyword>